<dbReference type="EMBL" id="JAUYZK010000011">
    <property type="protein sequence ID" value="MDP2539576.1"/>
    <property type="molecule type" value="Genomic_DNA"/>
</dbReference>
<keyword evidence="1" id="KW-0732">Signal</keyword>
<protein>
    <recommendedName>
        <fullName evidence="6">Outer membrane protein beta-barrel domain-containing protein</fullName>
    </recommendedName>
</protein>
<evidence type="ECO:0000313" key="2">
    <source>
        <dbReference type="EMBL" id="MDO7253648.1"/>
    </source>
</evidence>
<accession>A0AA90PRE6</accession>
<dbReference type="InterPro" id="IPR020080">
    <property type="entry name" value="OM_adhesin/peptidase_omptin"/>
</dbReference>
<evidence type="ECO:0000256" key="1">
    <source>
        <dbReference type="SAM" id="SignalP"/>
    </source>
</evidence>
<keyword evidence="5" id="KW-1185">Reference proteome</keyword>
<evidence type="ECO:0000313" key="3">
    <source>
        <dbReference type="EMBL" id="MDP2539576.1"/>
    </source>
</evidence>
<gene>
    <name evidence="2" type="ORF">Q5I04_06965</name>
    <name evidence="3" type="ORF">Q5I06_07295</name>
</gene>
<reference evidence="3 5" key="1">
    <citation type="submission" date="2023-07" db="EMBL/GenBank/DDBJ databases">
        <title>Unpublished Manusciprt.</title>
        <authorList>
            <person name="Aydin F."/>
            <person name="Tarhane S."/>
            <person name="Saticioglu I.B."/>
            <person name="Karakaya E."/>
            <person name="Abay S."/>
            <person name="Guran O."/>
            <person name="Bozkurt E."/>
            <person name="Uzum N."/>
            <person name="Olgun K."/>
            <person name="Jablonski D."/>
        </authorList>
    </citation>
    <scope>NUCLEOTIDE SEQUENCE</scope>
    <source>
        <strain evidence="5">faydin-H75</strain>
        <strain evidence="3">Faydin-H76</strain>
    </source>
</reference>
<dbReference type="SUPFAM" id="SSF69917">
    <property type="entry name" value="OMPT-like"/>
    <property type="match status" value="1"/>
</dbReference>
<name>A0AA90PRE6_9HELI</name>
<dbReference type="RefSeq" id="WP_305517488.1">
    <property type="nucleotide sequence ID" value="NZ_JAUPEV010000011.1"/>
</dbReference>
<evidence type="ECO:0008006" key="6">
    <source>
        <dbReference type="Google" id="ProtNLM"/>
    </source>
</evidence>
<dbReference type="Proteomes" id="UP001240777">
    <property type="component" value="Unassembled WGS sequence"/>
</dbReference>
<sequence>MKTYLKTLFFCFFPFGVYALETYPATPNLAFGFHPYGSAKFGMQYYEYTEPKLMSISGPMYNISGLFGVKLNPLLKMDVQIYYSQDIGQNIYNGSTQDFSTKEVVPLSLKSADYYLGGVGKVAFILGDGIEEEWVSFYTGLGYRYLNNNIQNPPNQIVTYRREQTYWYMPFGVDASMWLNKNIKIKINAELRALLVGKNITHFTDLGWDNDAHFTQKNGSGSRLSLGAEFFITKKQAITLEAFFDYWGIKKSNIKNITNQGKSVGSFIEPENNTKVFGVQIGYFF</sequence>
<comment type="caution">
    <text evidence="3">The sequence shown here is derived from an EMBL/GenBank/DDBJ whole genome shotgun (WGS) entry which is preliminary data.</text>
</comment>
<proteinExistence type="predicted"/>
<organism evidence="3 4">
    <name type="scientific">Helicobacter cappadocius</name>
    <dbReference type="NCBI Taxonomy" id="3063998"/>
    <lineage>
        <taxon>Bacteria</taxon>
        <taxon>Pseudomonadati</taxon>
        <taxon>Campylobacterota</taxon>
        <taxon>Epsilonproteobacteria</taxon>
        <taxon>Campylobacterales</taxon>
        <taxon>Helicobacteraceae</taxon>
        <taxon>Helicobacter</taxon>
    </lineage>
</organism>
<feature type="signal peptide" evidence="1">
    <location>
        <begin position="1"/>
        <end position="19"/>
    </location>
</feature>
<feature type="chain" id="PRO_5041669168" description="Outer membrane protein beta-barrel domain-containing protein" evidence="1">
    <location>
        <begin position="20"/>
        <end position="285"/>
    </location>
</feature>
<dbReference type="EMBL" id="JAUPEV010000011">
    <property type="protein sequence ID" value="MDO7253648.1"/>
    <property type="molecule type" value="Genomic_DNA"/>
</dbReference>
<dbReference type="Gene3D" id="2.40.128.100">
    <property type="entry name" value="OPCA outer membrane adhesin/invasin"/>
    <property type="match status" value="1"/>
</dbReference>
<reference evidence="2" key="2">
    <citation type="submission" date="2023-07" db="EMBL/GenBank/DDBJ databases">
        <authorList>
            <person name="Aydin F."/>
            <person name="Tarhane S."/>
            <person name="Saticioglu I.B."/>
            <person name="Karakaya E."/>
            <person name="Abay S."/>
            <person name="Guran O."/>
            <person name="Bozkurt E."/>
            <person name="Uzum N."/>
            <person name="Olgun K."/>
            <person name="Jablonski D."/>
        </authorList>
    </citation>
    <scope>NUCLEOTIDE SEQUENCE</scope>
    <source>
        <strain evidence="2">Faydin-H75</strain>
    </source>
</reference>
<dbReference type="Proteomes" id="UP001177258">
    <property type="component" value="Unassembled WGS sequence"/>
</dbReference>
<evidence type="ECO:0000313" key="5">
    <source>
        <dbReference type="Proteomes" id="UP001240777"/>
    </source>
</evidence>
<dbReference type="GO" id="GO:0004190">
    <property type="term" value="F:aspartic-type endopeptidase activity"/>
    <property type="evidence" value="ECO:0007669"/>
    <property type="project" value="InterPro"/>
</dbReference>
<reference evidence="2 4" key="3">
    <citation type="journal article" date="2024" name="Syst. Appl. Microbiol.">
        <title>Helicobacter cappadocius sp. nov., from lizards: The first psychrotrophic Helicobacter species.</title>
        <authorList>
            <person name="Aydin F."/>
            <person name="Tarhane S."/>
            <person name="Karakaya E."/>
            <person name="Abay S."/>
            <person name="Kayman T."/>
            <person name="Guran O."/>
            <person name="Bozkurt E."/>
            <person name="Uzum N."/>
            <person name="Avci A."/>
            <person name="Olgun K."/>
            <person name="Jablonski D."/>
            <person name="Guran C."/>
            <person name="Burcin Saticioglu I."/>
        </authorList>
    </citation>
    <scope>NUCLEOTIDE SEQUENCE [LARGE SCALE GENOMIC DNA]</scope>
    <source>
        <strain evidence="2">Faydin-H75</strain>
        <strain evidence="4">faydin-H76</strain>
    </source>
</reference>
<evidence type="ECO:0000313" key="4">
    <source>
        <dbReference type="Proteomes" id="UP001177258"/>
    </source>
</evidence>
<dbReference type="AlphaFoldDB" id="A0AA90PRE6"/>